<dbReference type="PANTHER" id="PTHR30203:SF32">
    <property type="entry name" value="CATION EFFLUX SYSTEM PROTEIN CUSC"/>
    <property type="match status" value="1"/>
</dbReference>
<reference evidence="3 4" key="1">
    <citation type="submission" date="2024-08" db="EMBL/GenBank/DDBJ databases">
        <authorList>
            <person name="Feng Z."/>
            <person name="Ronholm J."/>
        </authorList>
    </citation>
    <scope>NUCLEOTIDE SEQUENCE [LARGE SCALE GENOMIC DNA]</scope>
    <source>
        <strain evidence="3 4">4-AB0-8</strain>
    </source>
</reference>
<proteinExistence type="inferred from homology"/>
<keyword evidence="2" id="KW-0472">Membrane</keyword>
<comment type="similarity">
    <text evidence="1 2">Belongs to the outer membrane factor (OMF) (TC 1.B.17) family.</text>
</comment>
<dbReference type="SUPFAM" id="SSF56954">
    <property type="entry name" value="Outer membrane efflux proteins (OEP)"/>
    <property type="match status" value="1"/>
</dbReference>
<keyword evidence="4" id="KW-1185">Reference proteome</keyword>
<evidence type="ECO:0000256" key="2">
    <source>
        <dbReference type="RuleBase" id="RU362097"/>
    </source>
</evidence>
<sequence length="477" mass="50211">MKLHTLTGALALAELLSACSMAPTYETPAAPVAANWTVSAGTPAASTDAVATAAAPVQWQAFFGNPPLREVIALTLEHNRDLRAAALNVQAYQALYRIQKADSTPTIGAQVAGSRQRTPADVAQALDAVTASTYTGGVGLVSYELDLFGRVQSLNEQALQQYLAMDSTHKATQLSLVAAVASAWLTWQADQQMLDVVSRTLAANHQALEFIVAQVDHGIATDLQRHQAQAAVDSARAQLAQLTRAVAQDLNALQTLVGTELPAHVRHAALPAQDWQLADVPVGLPAQVLAQRPDILAAEQQLKAANAHIGAARAAFFPSISLTASAGAASTELSGLFKGGAGAWSFAPQIKIPLFAGGRLRASLDYATLQKDVRVAQYEKAIQTAFQEVADGLAARTTYVDQREASQRLVKTSSQYLELAQLRYDAGVDAYLTVIDAQRSLLSAELGAVQTALQQALAQVSLFKALGGGVLEPAPAA</sequence>
<accession>A0ABV4IBU8</accession>
<dbReference type="InterPro" id="IPR010131">
    <property type="entry name" value="MdtP/NodT-like"/>
</dbReference>
<evidence type="ECO:0000313" key="3">
    <source>
        <dbReference type="EMBL" id="MEZ2738295.1"/>
    </source>
</evidence>
<dbReference type="Gene3D" id="1.20.1600.10">
    <property type="entry name" value="Outer membrane efflux proteins (OEP)"/>
    <property type="match status" value="1"/>
</dbReference>
<dbReference type="Gene3D" id="2.20.200.10">
    <property type="entry name" value="Outer membrane efflux proteins (OEP)"/>
    <property type="match status" value="1"/>
</dbReference>
<keyword evidence="2" id="KW-0812">Transmembrane</keyword>
<evidence type="ECO:0000313" key="4">
    <source>
        <dbReference type="Proteomes" id="UP001567350"/>
    </source>
</evidence>
<dbReference type="RefSeq" id="WP_370890320.1">
    <property type="nucleotide sequence ID" value="NZ_JBGJLR010000002.1"/>
</dbReference>
<keyword evidence="2" id="KW-0732">Signal</keyword>
<keyword evidence="2" id="KW-1134">Transmembrane beta strand</keyword>
<comment type="subcellular location">
    <subcellularLocation>
        <location evidence="2">Cell membrane</location>
        <topology evidence="2">Lipid-anchor</topology>
    </subcellularLocation>
</comment>
<comment type="caution">
    <text evidence="3">The sequence shown here is derived from an EMBL/GenBank/DDBJ whole genome shotgun (WGS) entry which is preliminary data.</text>
</comment>
<evidence type="ECO:0000256" key="1">
    <source>
        <dbReference type="ARBA" id="ARBA00007613"/>
    </source>
</evidence>
<name>A0ABV4IBU8_9BURK</name>
<feature type="chain" id="PRO_5044952757" evidence="2">
    <location>
        <begin position="23"/>
        <end position="477"/>
    </location>
</feature>
<keyword evidence="2" id="KW-0564">Palmitate</keyword>
<feature type="signal peptide" evidence="2">
    <location>
        <begin position="1"/>
        <end position="22"/>
    </location>
</feature>
<gene>
    <name evidence="3" type="ORF">ACBP88_02295</name>
</gene>
<dbReference type="PANTHER" id="PTHR30203">
    <property type="entry name" value="OUTER MEMBRANE CATION EFFLUX PROTEIN"/>
    <property type="match status" value="1"/>
</dbReference>
<dbReference type="InterPro" id="IPR003423">
    <property type="entry name" value="OMP_efflux"/>
</dbReference>
<dbReference type="EMBL" id="JBGJLR010000002">
    <property type="protein sequence ID" value="MEZ2738295.1"/>
    <property type="molecule type" value="Genomic_DNA"/>
</dbReference>
<dbReference type="Proteomes" id="UP001567350">
    <property type="component" value="Unassembled WGS sequence"/>
</dbReference>
<dbReference type="NCBIfam" id="TIGR01845">
    <property type="entry name" value="outer_NodT"/>
    <property type="match status" value="1"/>
</dbReference>
<keyword evidence="2" id="KW-0449">Lipoprotein</keyword>
<protein>
    <submittedName>
        <fullName evidence="3">Efflux transporter outer membrane subunit</fullName>
    </submittedName>
</protein>
<organism evidence="3 4">
    <name type="scientific">Comamonas jiangduensis</name>
    <dbReference type="NCBI Taxonomy" id="1194168"/>
    <lineage>
        <taxon>Bacteria</taxon>
        <taxon>Pseudomonadati</taxon>
        <taxon>Pseudomonadota</taxon>
        <taxon>Betaproteobacteria</taxon>
        <taxon>Burkholderiales</taxon>
        <taxon>Comamonadaceae</taxon>
        <taxon>Comamonas</taxon>
    </lineage>
</organism>
<dbReference type="Pfam" id="PF02321">
    <property type="entry name" value="OEP"/>
    <property type="match status" value="2"/>
</dbReference>